<dbReference type="Proteomes" id="UP000005104">
    <property type="component" value="Chromosome"/>
</dbReference>
<feature type="transmembrane region" description="Helical" evidence="3">
    <location>
        <begin position="94"/>
        <end position="113"/>
    </location>
</feature>
<keyword evidence="3" id="KW-0812">Transmembrane</keyword>
<evidence type="ECO:0000256" key="3">
    <source>
        <dbReference type="SAM" id="Phobius"/>
    </source>
</evidence>
<organism evidence="5 6">
    <name type="scientific">Desulfosporosinus youngiae DSM 17734</name>
    <dbReference type="NCBI Taxonomy" id="768710"/>
    <lineage>
        <taxon>Bacteria</taxon>
        <taxon>Bacillati</taxon>
        <taxon>Bacillota</taxon>
        <taxon>Clostridia</taxon>
        <taxon>Eubacteriales</taxon>
        <taxon>Desulfitobacteriaceae</taxon>
        <taxon>Desulfosporosinus</taxon>
    </lineage>
</organism>
<dbReference type="eggNOG" id="ENOG5030UXG">
    <property type="taxonomic scope" value="Bacteria"/>
</dbReference>
<dbReference type="RefSeq" id="WP_007779658.1">
    <property type="nucleotide sequence ID" value="NZ_CM001441.1"/>
</dbReference>
<dbReference type="OrthoDB" id="9808253at2"/>
<evidence type="ECO:0000313" key="6">
    <source>
        <dbReference type="Proteomes" id="UP000005104"/>
    </source>
</evidence>
<accession>H5XT07</accession>
<dbReference type="InterPro" id="IPR027383">
    <property type="entry name" value="Znf_put"/>
</dbReference>
<reference evidence="5 6" key="1">
    <citation type="submission" date="2011-11" db="EMBL/GenBank/DDBJ databases">
        <title>The Noncontiguous Finished genome of Desulfosporosinus youngiae DSM 17734.</title>
        <authorList>
            <consortium name="US DOE Joint Genome Institute (JGI-PGF)"/>
            <person name="Lucas S."/>
            <person name="Han J."/>
            <person name="Lapidus A."/>
            <person name="Cheng J.-F."/>
            <person name="Goodwin L."/>
            <person name="Pitluck S."/>
            <person name="Peters L."/>
            <person name="Ovchinnikova G."/>
            <person name="Lu M."/>
            <person name="Land M.L."/>
            <person name="Hauser L."/>
            <person name="Pester M."/>
            <person name="Spring S."/>
            <person name="Ollivier B."/>
            <person name="Rattei T."/>
            <person name="Klenk H.-P."/>
            <person name="Wagner M."/>
            <person name="Loy A."/>
            <person name="Woyke T.J."/>
        </authorList>
    </citation>
    <scope>NUCLEOTIDE SEQUENCE [LARGE SCALE GENOMIC DNA]</scope>
    <source>
        <strain evidence="5 6">DSM 17734</strain>
    </source>
</reference>
<name>H5XT07_9FIRM</name>
<feature type="domain" description="Putative zinc-finger" evidence="4">
    <location>
        <begin position="3"/>
        <end position="37"/>
    </location>
</feature>
<dbReference type="STRING" id="768710.DesyoDRAFT_0795"/>
<dbReference type="EMBL" id="CM001441">
    <property type="protein sequence ID" value="EHQ87970.1"/>
    <property type="molecule type" value="Genomic_DNA"/>
</dbReference>
<evidence type="ECO:0000259" key="4">
    <source>
        <dbReference type="Pfam" id="PF13490"/>
    </source>
</evidence>
<evidence type="ECO:0000256" key="2">
    <source>
        <dbReference type="ARBA" id="ARBA00024438"/>
    </source>
</evidence>
<evidence type="ECO:0000256" key="1">
    <source>
        <dbReference type="ARBA" id="ARBA00024353"/>
    </source>
</evidence>
<gene>
    <name evidence="5" type="ORF">DesyoDRAFT_0795</name>
</gene>
<keyword evidence="3" id="KW-1133">Transmembrane helix</keyword>
<dbReference type="InterPro" id="IPR041916">
    <property type="entry name" value="Anti_sigma_zinc_sf"/>
</dbReference>
<sequence length="162" mass="18302">MTCYRSRDNWHSYVKRSLSKAELDEMASHLEHCPKCRSVVAGIQKTLDNLAKTQVILSPPADLKINVMKAIDTYRYKENLVSVNSFRLFELRNWGFSMVAAGILLFALNLAALNPGFEGGKMIEFPTKLSKQMTIPFHKISQLANDTLEKIEALSLSKPKVE</sequence>
<dbReference type="AlphaFoldDB" id="H5XT07"/>
<evidence type="ECO:0000313" key="5">
    <source>
        <dbReference type="EMBL" id="EHQ87970.1"/>
    </source>
</evidence>
<protein>
    <recommendedName>
        <fullName evidence="2">Anti-sigma-W factor RsiW</fullName>
    </recommendedName>
</protein>
<dbReference type="Pfam" id="PF13490">
    <property type="entry name" value="zf-HC2"/>
    <property type="match status" value="1"/>
</dbReference>
<keyword evidence="3" id="KW-0472">Membrane</keyword>
<keyword evidence="6" id="KW-1185">Reference proteome</keyword>
<comment type="similarity">
    <text evidence="1">Belongs to the zinc-associated anti-sigma factor (ZAS) superfamily. Anti-sigma-W factor family.</text>
</comment>
<dbReference type="HOGENOM" id="CLU_1675070_0_0_9"/>
<proteinExistence type="inferred from homology"/>
<dbReference type="Gene3D" id="1.10.10.1320">
    <property type="entry name" value="Anti-sigma factor, zinc-finger domain"/>
    <property type="match status" value="1"/>
</dbReference>